<sequence>MNVESMIDALEKALDRYLKTSPDHFAMLEVRKLRSELRSDPERLVVEISNIFNDPKTVVTDSFQSQASRDAASEVEAARKPLGNYFARQRRERRSNG</sequence>
<evidence type="ECO:0000313" key="1">
    <source>
        <dbReference type="EMBL" id="TGN40680.1"/>
    </source>
</evidence>
<proteinExistence type="predicted"/>
<name>A0A4Z1C5S2_9GAMM</name>
<reference evidence="1 2" key="1">
    <citation type="submission" date="2019-04" db="EMBL/GenBank/DDBJ databases">
        <authorList>
            <person name="Park S."/>
            <person name="Yoon J.-H."/>
        </authorList>
    </citation>
    <scope>NUCLEOTIDE SEQUENCE [LARGE SCALE GENOMIC DNA]</scope>
    <source>
        <strain evidence="1 2">HJM-18</strain>
    </source>
</reference>
<dbReference type="AlphaFoldDB" id="A0A4Z1C5S2"/>
<keyword evidence="2" id="KW-1185">Reference proteome</keyword>
<organism evidence="1 2">
    <name type="scientific">Marinobacter confluentis</name>
    <dbReference type="NCBI Taxonomy" id="1697557"/>
    <lineage>
        <taxon>Bacteria</taxon>
        <taxon>Pseudomonadati</taxon>
        <taxon>Pseudomonadota</taxon>
        <taxon>Gammaproteobacteria</taxon>
        <taxon>Pseudomonadales</taxon>
        <taxon>Marinobacteraceae</taxon>
        <taxon>Marinobacter</taxon>
    </lineage>
</organism>
<dbReference type="EMBL" id="SRPF01000002">
    <property type="protein sequence ID" value="TGN40680.1"/>
    <property type="molecule type" value="Genomic_DNA"/>
</dbReference>
<evidence type="ECO:0000313" key="2">
    <source>
        <dbReference type="Proteomes" id="UP000298325"/>
    </source>
</evidence>
<gene>
    <name evidence="1" type="ORF">E5Q11_10595</name>
</gene>
<protein>
    <submittedName>
        <fullName evidence="1">Uncharacterized protein</fullName>
    </submittedName>
</protein>
<accession>A0A4Z1C5S2</accession>
<dbReference type="RefSeq" id="WP_135803342.1">
    <property type="nucleotide sequence ID" value="NZ_SRPF01000002.1"/>
</dbReference>
<comment type="caution">
    <text evidence="1">The sequence shown here is derived from an EMBL/GenBank/DDBJ whole genome shotgun (WGS) entry which is preliminary data.</text>
</comment>
<dbReference type="Proteomes" id="UP000298325">
    <property type="component" value="Unassembled WGS sequence"/>
</dbReference>